<dbReference type="InterPro" id="IPR036591">
    <property type="entry name" value="YggU-like_sf"/>
</dbReference>
<evidence type="ECO:0000256" key="2">
    <source>
        <dbReference type="HAMAP-Rule" id="MF_00634"/>
    </source>
</evidence>
<proteinExistence type="inferred from homology"/>
<dbReference type="PANTHER" id="PTHR13420">
    <property type="entry name" value="UPF0235 PROTEIN C15ORF40"/>
    <property type="match status" value="1"/>
</dbReference>
<accession>A0ABQ3LAQ5</accession>
<comment type="caution">
    <text evidence="3">The sequence shown here is derived from an EMBL/GenBank/DDBJ whole genome shotgun (WGS) entry which is preliminary data.</text>
</comment>
<dbReference type="SMART" id="SM01152">
    <property type="entry name" value="DUF167"/>
    <property type="match status" value="1"/>
</dbReference>
<dbReference type="SUPFAM" id="SSF69786">
    <property type="entry name" value="YggU-like"/>
    <property type="match status" value="1"/>
</dbReference>
<protein>
    <recommendedName>
        <fullName evidence="2">UPF0235 protein GCM10008023_00780</fullName>
    </recommendedName>
</protein>
<evidence type="ECO:0000313" key="4">
    <source>
        <dbReference type="Proteomes" id="UP000652430"/>
    </source>
</evidence>
<reference evidence="4" key="1">
    <citation type="journal article" date="2019" name="Int. J. Syst. Evol. Microbiol.">
        <title>The Global Catalogue of Microorganisms (GCM) 10K type strain sequencing project: providing services to taxonomists for standard genome sequencing and annotation.</title>
        <authorList>
            <consortium name="The Broad Institute Genomics Platform"/>
            <consortium name="The Broad Institute Genome Sequencing Center for Infectious Disease"/>
            <person name="Wu L."/>
            <person name="Ma J."/>
        </authorList>
    </citation>
    <scope>NUCLEOTIDE SEQUENCE [LARGE SCALE GENOMIC DNA]</scope>
    <source>
        <strain evidence="4">CGMCC 1.8957</strain>
    </source>
</reference>
<gene>
    <name evidence="3" type="ORF">GCM10008023_00780</name>
</gene>
<organism evidence="3 4">
    <name type="scientific">Sphingomonas glacialis</name>
    <dbReference type="NCBI Taxonomy" id="658225"/>
    <lineage>
        <taxon>Bacteria</taxon>
        <taxon>Pseudomonadati</taxon>
        <taxon>Pseudomonadota</taxon>
        <taxon>Alphaproteobacteria</taxon>
        <taxon>Sphingomonadales</taxon>
        <taxon>Sphingomonadaceae</taxon>
        <taxon>Sphingomonas</taxon>
    </lineage>
</organism>
<dbReference type="InterPro" id="IPR003746">
    <property type="entry name" value="DUF167"/>
</dbReference>
<name>A0ABQ3LAQ5_9SPHN</name>
<keyword evidence="4" id="KW-1185">Reference proteome</keyword>
<dbReference type="PANTHER" id="PTHR13420:SF7">
    <property type="entry name" value="UPF0235 PROTEIN C15ORF40"/>
    <property type="match status" value="1"/>
</dbReference>
<dbReference type="HAMAP" id="MF_00634">
    <property type="entry name" value="UPF0235"/>
    <property type="match status" value="1"/>
</dbReference>
<dbReference type="RefSeq" id="WP_189674653.1">
    <property type="nucleotide sequence ID" value="NZ_BNAQ01000001.1"/>
</dbReference>
<evidence type="ECO:0000256" key="1">
    <source>
        <dbReference type="ARBA" id="ARBA00010364"/>
    </source>
</evidence>
<sequence length="97" mass="10090">MSRVKHRLPDRAAVLALVDARGQIAVRATPNASANAVVLPAEGAARVLSIRTTITPEDGKANDAILGLLAEALGCPKSALTLVRGATARDKVVQIER</sequence>
<dbReference type="Pfam" id="PF02594">
    <property type="entry name" value="DUF167"/>
    <property type="match status" value="1"/>
</dbReference>
<comment type="similarity">
    <text evidence="1 2">Belongs to the UPF0235 family.</text>
</comment>
<dbReference type="Gene3D" id="3.30.1200.10">
    <property type="entry name" value="YggU-like"/>
    <property type="match status" value="1"/>
</dbReference>
<evidence type="ECO:0000313" key="3">
    <source>
        <dbReference type="EMBL" id="GHH07064.1"/>
    </source>
</evidence>
<dbReference type="Proteomes" id="UP000652430">
    <property type="component" value="Unassembled WGS sequence"/>
</dbReference>
<dbReference type="EMBL" id="BNAQ01000001">
    <property type="protein sequence ID" value="GHH07064.1"/>
    <property type="molecule type" value="Genomic_DNA"/>
</dbReference>
<dbReference type="NCBIfam" id="TIGR00251">
    <property type="entry name" value="DUF167 family protein"/>
    <property type="match status" value="1"/>
</dbReference>